<proteinExistence type="predicted"/>
<accession>A0ACC2GM19</accession>
<name>A0ACC2GM19_DALPE</name>
<dbReference type="EMBL" id="CM055738">
    <property type="protein sequence ID" value="KAJ8004783.1"/>
    <property type="molecule type" value="Genomic_DNA"/>
</dbReference>
<gene>
    <name evidence="1" type="ORF">DPEC_G00139900</name>
</gene>
<sequence>MDGWFHKAGVVDAHLWPVPGSLSSLLHLRNRQRQPLPASMAGTLPDPTMQGSSVLMPMERQMSMGSMMGMQGPSHPNSCSSSPHGPSMHSEAKLLVNGLFPAPPFSSRGLIVIMSSGRAGGGEPEAVAEEVPGALTHALVRTDGSFGGCQRRRRRRHQQNVINVRSPDGTEST</sequence>
<keyword evidence="2" id="KW-1185">Reference proteome</keyword>
<comment type="caution">
    <text evidence="1">The sequence shown here is derived from an EMBL/GenBank/DDBJ whole genome shotgun (WGS) entry which is preliminary data.</text>
</comment>
<evidence type="ECO:0000313" key="1">
    <source>
        <dbReference type="EMBL" id="KAJ8004783.1"/>
    </source>
</evidence>
<evidence type="ECO:0000313" key="2">
    <source>
        <dbReference type="Proteomes" id="UP001157502"/>
    </source>
</evidence>
<dbReference type="Proteomes" id="UP001157502">
    <property type="component" value="Chromosome 11"/>
</dbReference>
<protein>
    <submittedName>
        <fullName evidence="1">Uncharacterized protein</fullName>
    </submittedName>
</protein>
<organism evidence="1 2">
    <name type="scientific">Dallia pectoralis</name>
    <name type="common">Alaska blackfish</name>
    <dbReference type="NCBI Taxonomy" id="75939"/>
    <lineage>
        <taxon>Eukaryota</taxon>
        <taxon>Metazoa</taxon>
        <taxon>Chordata</taxon>
        <taxon>Craniata</taxon>
        <taxon>Vertebrata</taxon>
        <taxon>Euteleostomi</taxon>
        <taxon>Actinopterygii</taxon>
        <taxon>Neopterygii</taxon>
        <taxon>Teleostei</taxon>
        <taxon>Protacanthopterygii</taxon>
        <taxon>Esociformes</taxon>
        <taxon>Umbridae</taxon>
        <taxon>Dallia</taxon>
    </lineage>
</organism>
<reference evidence="1" key="1">
    <citation type="submission" date="2021-05" db="EMBL/GenBank/DDBJ databases">
        <authorList>
            <person name="Pan Q."/>
            <person name="Jouanno E."/>
            <person name="Zahm M."/>
            <person name="Klopp C."/>
            <person name="Cabau C."/>
            <person name="Louis A."/>
            <person name="Berthelot C."/>
            <person name="Parey E."/>
            <person name="Roest Crollius H."/>
            <person name="Montfort J."/>
            <person name="Robinson-Rechavi M."/>
            <person name="Bouchez O."/>
            <person name="Lampietro C."/>
            <person name="Lopez Roques C."/>
            <person name="Donnadieu C."/>
            <person name="Postlethwait J."/>
            <person name="Bobe J."/>
            <person name="Dillon D."/>
            <person name="Chandos A."/>
            <person name="von Hippel F."/>
            <person name="Guiguen Y."/>
        </authorList>
    </citation>
    <scope>NUCLEOTIDE SEQUENCE</scope>
    <source>
        <strain evidence="1">YG-Jan2019</strain>
    </source>
</reference>